<dbReference type="EMBL" id="BGPR01007624">
    <property type="protein sequence ID" value="GBN28290.1"/>
    <property type="molecule type" value="Genomic_DNA"/>
</dbReference>
<name>A0A4Y2MUR9_ARAVE</name>
<dbReference type="AlphaFoldDB" id="A0A4Y2MUR9"/>
<dbReference type="EMBL" id="BGPR01007623">
    <property type="protein sequence ID" value="GBN28286.1"/>
    <property type="molecule type" value="Genomic_DNA"/>
</dbReference>
<evidence type="ECO:0000313" key="6">
    <source>
        <dbReference type="Proteomes" id="UP000499080"/>
    </source>
</evidence>
<evidence type="ECO:0000313" key="3">
    <source>
        <dbReference type="EMBL" id="GBN28290.1"/>
    </source>
</evidence>
<organism evidence="4 6">
    <name type="scientific">Araneus ventricosus</name>
    <name type="common">Orbweaver spider</name>
    <name type="synonym">Epeira ventricosa</name>
    <dbReference type="NCBI Taxonomy" id="182803"/>
    <lineage>
        <taxon>Eukaryota</taxon>
        <taxon>Metazoa</taxon>
        <taxon>Ecdysozoa</taxon>
        <taxon>Arthropoda</taxon>
        <taxon>Chelicerata</taxon>
        <taxon>Arachnida</taxon>
        <taxon>Araneae</taxon>
        <taxon>Araneomorphae</taxon>
        <taxon>Entelegynae</taxon>
        <taxon>Araneoidea</taxon>
        <taxon>Araneidae</taxon>
        <taxon>Araneus</taxon>
    </lineage>
</organism>
<proteinExistence type="predicted"/>
<evidence type="ECO:0000313" key="5">
    <source>
        <dbReference type="EMBL" id="GBN29653.1"/>
    </source>
</evidence>
<evidence type="ECO:0000313" key="4">
    <source>
        <dbReference type="EMBL" id="GBN29557.1"/>
    </source>
</evidence>
<keyword evidence="6" id="KW-1185">Reference proteome</keyword>
<feature type="chain" id="PRO_5036129150" evidence="1">
    <location>
        <begin position="23"/>
        <end position="68"/>
    </location>
</feature>
<dbReference type="Proteomes" id="UP000499080">
    <property type="component" value="Unassembled WGS sequence"/>
</dbReference>
<evidence type="ECO:0000313" key="2">
    <source>
        <dbReference type="EMBL" id="GBN28286.1"/>
    </source>
</evidence>
<dbReference type="EMBL" id="BGPR01007794">
    <property type="protein sequence ID" value="GBN29557.1"/>
    <property type="molecule type" value="Genomic_DNA"/>
</dbReference>
<accession>A0A4Y2MUR9</accession>
<gene>
    <name evidence="3" type="ORF">AVEN_197401_1</name>
    <name evidence="4" type="ORF">AVEN_229488_1</name>
    <name evidence="2" type="ORF">AVEN_274506_1</name>
    <name evidence="5" type="ORF">AVEN_93149_1</name>
</gene>
<feature type="signal peptide" evidence="1">
    <location>
        <begin position="1"/>
        <end position="22"/>
    </location>
</feature>
<evidence type="ECO:0000256" key="1">
    <source>
        <dbReference type="SAM" id="SignalP"/>
    </source>
</evidence>
<dbReference type="EMBL" id="BGPR01007803">
    <property type="protein sequence ID" value="GBN29653.1"/>
    <property type="molecule type" value="Genomic_DNA"/>
</dbReference>
<sequence>MKRGFLLFTWGVGVKLTRGAQAHGPDIALLTFGDNQQQRRQDSIVSFRSIVVTANIQMSPDATAGQCS</sequence>
<keyword evidence="1" id="KW-0732">Signal</keyword>
<protein>
    <submittedName>
        <fullName evidence="4">Uncharacterized protein</fullName>
    </submittedName>
</protein>
<comment type="caution">
    <text evidence="4">The sequence shown here is derived from an EMBL/GenBank/DDBJ whole genome shotgun (WGS) entry which is preliminary data.</text>
</comment>
<reference evidence="4 6" key="1">
    <citation type="journal article" date="2019" name="Sci. Rep.">
        <title>Orb-weaving spider Araneus ventricosus genome elucidates the spidroin gene catalogue.</title>
        <authorList>
            <person name="Kono N."/>
            <person name="Nakamura H."/>
            <person name="Ohtoshi R."/>
            <person name="Moran D.A.P."/>
            <person name="Shinohara A."/>
            <person name="Yoshida Y."/>
            <person name="Fujiwara M."/>
            <person name="Mori M."/>
            <person name="Tomita M."/>
            <person name="Arakawa K."/>
        </authorList>
    </citation>
    <scope>NUCLEOTIDE SEQUENCE [LARGE SCALE GENOMIC DNA]</scope>
</reference>